<accession>A0A512B742</accession>
<evidence type="ECO:0000313" key="3">
    <source>
        <dbReference type="EMBL" id="GEO07776.1"/>
    </source>
</evidence>
<dbReference type="PANTHER" id="PTHR12239:SF41">
    <property type="entry name" value="MEMBRANE ASSOCIATED PROTEIN, PUTATIVE-RELATED"/>
    <property type="match status" value="1"/>
</dbReference>
<keyword evidence="2" id="KW-0732">Signal</keyword>
<feature type="compositionally biased region" description="Low complexity" evidence="1">
    <location>
        <begin position="162"/>
        <end position="190"/>
    </location>
</feature>
<dbReference type="EMBL" id="BJYT01000001">
    <property type="protein sequence ID" value="GEO07776.1"/>
    <property type="molecule type" value="Genomic_DNA"/>
</dbReference>
<feature type="chain" id="PRO_5021792233" description="Tetratricopeptide repeat protein" evidence="2">
    <location>
        <begin position="20"/>
        <end position="773"/>
    </location>
</feature>
<feature type="region of interest" description="Disordered" evidence="1">
    <location>
        <begin position="413"/>
        <end position="445"/>
    </location>
</feature>
<evidence type="ECO:0008006" key="5">
    <source>
        <dbReference type="Google" id="ProtNLM"/>
    </source>
</evidence>
<feature type="compositionally biased region" description="Polar residues" evidence="1">
    <location>
        <begin position="608"/>
        <end position="620"/>
    </location>
</feature>
<evidence type="ECO:0000256" key="2">
    <source>
        <dbReference type="SAM" id="SignalP"/>
    </source>
</evidence>
<dbReference type="InterPro" id="IPR019734">
    <property type="entry name" value="TPR_rpt"/>
</dbReference>
<dbReference type="RefSeq" id="WP_147201734.1">
    <property type="nucleotide sequence ID" value="NZ_BJYT01000001.1"/>
</dbReference>
<proteinExistence type="predicted"/>
<feature type="compositionally biased region" description="Polar residues" evidence="1">
    <location>
        <begin position="560"/>
        <end position="592"/>
    </location>
</feature>
<dbReference type="Gene3D" id="1.25.40.10">
    <property type="entry name" value="Tetratricopeptide repeat domain"/>
    <property type="match status" value="1"/>
</dbReference>
<dbReference type="InterPro" id="IPR011990">
    <property type="entry name" value="TPR-like_helical_dom_sf"/>
</dbReference>
<dbReference type="PANTHER" id="PTHR12239">
    <property type="entry name" value="PROTEIN CBG20215-RELATED"/>
    <property type="match status" value="1"/>
</dbReference>
<feature type="region of interest" description="Disordered" evidence="1">
    <location>
        <begin position="557"/>
        <end position="624"/>
    </location>
</feature>
<dbReference type="AlphaFoldDB" id="A0A512B742"/>
<dbReference type="SMART" id="SM00028">
    <property type="entry name" value="TPR"/>
    <property type="match status" value="3"/>
</dbReference>
<protein>
    <recommendedName>
        <fullName evidence="5">Tetratricopeptide repeat protein</fullName>
    </recommendedName>
</protein>
<evidence type="ECO:0000313" key="4">
    <source>
        <dbReference type="Proteomes" id="UP000321513"/>
    </source>
</evidence>
<organism evidence="3 4">
    <name type="scientific">Segetibacter aerophilus</name>
    <dbReference type="NCBI Taxonomy" id="670293"/>
    <lineage>
        <taxon>Bacteria</taxon>
        <taxon>Pseudomonadati</taxon>
        <taxon>Bacteroidota</taxon>
        <taxon>Chitinophagia</taxon>
        <taxon>Chitinophagales</taxon>
        <taxon>Chitinophagaceae</taxon>
        <taxon>Segetibacter</taxon>
    </lineage>
</organism>
<feature type="signal peptide" evidence="2">
    <location>
        <begin position="1"/>
        <end position="19"/>
    </location>
</feature>
<dbReference type="InterPro" id="IPR052293">
    <property type="entry name" value="SRRP"/>
</dbReference>
<feature type="compositionally biased region" description="Basic and acidic residues" evidence="1">
    <location>
        <begin position="209"/>
        <end position="334"/>
    </location>
</feature>
<feature type="region of interest" description="Disordered" evidence="1">
    <location>
        <begin position="359"/>
        <end position="384"/>
    </location>
</feature>
<comment type="caution">
    <text evidence="3">The sequence shown here is derived from an EMBL/GenBank/DDBJ whole genome shotgun (WGS) entry which is preliminary data.</text>
</comment>
<keyword evidence="4" id="KW-1185">Reference proteome</keyword>
<dbReference type="SUPFAM" id="SSF48452">
    <property type="entry name" value="TPR-like"/>
    <property type="match status" value="1"/>
</dbReference>
<sequence>MKKYFFFILFLFQTLLVVAQDVKTDSLSKKTVPGSFEDLLSRAADAVVKEDFQTAKALYTQAVALRPSDPSAIRMLYNVVNTIKSMEEIRLHNLDLKRKADINILLNQAQNEVMQKNYDSAKVHYTQVLALKPVKSQEDFVRQKLQVIEYAKQNANNLVAKTTSTATAPTPTNKVVSTPTNNRPVTTRPVEQPKKEVKVENPIAQQKQPEVKNQTEESKRKAQENENKRIAEENQKKLAAENETKRIAQENETKRLAQEAENKRVAQENENKRIALENERKLAQERENKRIAQESENKRIAGENEKKLAQERENKRIAQENESKRLASENEKKLAQEAENKRIAQENENKRLAQENEKKLAQERENKRVAQENESKRLALENEKKLAQEAENKRIAQENENKRLAQENEKRLAQEREDKRLAQETVSKRVAQENERKLAQETENKRLALERENKRIAQENEAKRLAATTNTTGTLGAGEQNNGDLKGTEVLTTTNELARKEKFNALIESAIKAINASDWEKALNLYNEVLTLNPTPVQQKAIYNELIVIKRNLDKAKPRSTGSSVARTGSSASNTQSGQKEGTASKSTTSKTLDVASAGVDAKKPGLVSNNSQPQTSTNALDEPIAIQSTDAPAEMDNNKENIEFSQKVLMQPASYNIADVNNDVKLTFQGISTNGRNTFFKFLVQNYSPNDFNIGTLQMTYIPNFGKLKKLNPRYISSSATTSKKEFPFVVVTENQPKIEPNEVFVFEMEDQLKKTKLTLNITGDKFLNRSL</sequence>
<evidence type="ECO:0000256" key="1">
    <source>
        <dbReference type="SAM" id="MobiDB-lite"/>
    </source>
</evidence>
<feature type="region of interest" description="Disordered" evidence="1">
    <location>
        <begin position="161"/>
        <end position="334"/>
    </location>
</feature>
<gene>
    <name evidence="3" type="ORF">SAE01_02720</name>
</gene>
<reference evidence="3 4" key="1">
    <citation type="submission" date="2019-07" db="EMBL/GenBank/DDBJ databases">
        <title>Whole genome shotgun sequence of Segetibacter aerophilus NBRC 106135.</title>
        <authorList>
            <person name="Hosoyama A."/>
            <person name="Uohara A."/>
            <person name="Ohji S."/>
            <person name="Ichikawa N."/>
        </authorList>
    </citation>
    <scope>NUCLEOTIDE SEQUENCE [LARGE SCALE GENOMIC DNA]</scope>
    <source>
        <strain evidence="3 4">NBRC 106135</strain>
    </source>
</reference>
<dbReference type="OrthoDB" id="1489296at2"/>
<dbReference type="Proteomes" id="UP000321513">
    <property type="component" value="Unassembled WGS sequence"/>
</dbReference>
<name>A0A512B742_9BACT</name>